<gene>
    <name evidence="2" type="ORF">SAMN05421541_107333</name>
</gene>
<evidence type="ECO:0000313" key="2">
    <source>
        <dbReference type="EMBL" id="SFF22889.1"/>
    </source>
</evidence>
<organism evidence="2 3">
    <name type="scientific">Actinoplanes philippinensis</name>
    <dbReference type="NCBI Taxonomy" id="35752"/>
    <lineage>
        <taxon>Bacteria</taxon>
        <taxon>Bacillati</taxon>
        <taxon>Actinomycetota</taxon>
        <taxon>Actinomycetes</taxon>
        <taxon>Micromonosporales</taxon>
        <taxon>Micromonosporaceae</taxon>
        <taxon>Actinoplanes</taxon>
    </lineage>
</organism>
<protein>
    <submittedName>
        <fullName evidence="2">Uncharacterized protein</fullName>
    </submittedName>
</protein>
<sequence>MTGKLKRPSCDQALAATTARTHTNRIACTHHRRDNALPQSRRVCSPADPEVPKINAHER</sequence>
<dbReference type="AlphaFoldDB" id="A0A1I2H0S0"/>
<evidence type="ECO:0000313" key="3">
    <source>
        <dbReference type="Proteomes" id="UP000199645"/>
    </source>
</evidence>
<keyword evidence="3" id="KW-1185">Reference proteome</keyword>
<evidence type="ECO:0000256" key="1">
    <source>
        <dbReference type="SAM" id="MobiDB-lite"/>
    </source>
</evidence>
<dbReference type="EMBL" id="FONV01000007">
    <property type="protein sequence ID" value="SFF22889.1"/>
    <property type="molecule type" value="Genomic_DNA"/>
</dbReference>
<name>A0A1I2H0S0_9ACTN</name>
<accession>A0A1I2H0S0</accession>
<feature type="region of interest" description="Disordered" evidence="1">
    <location>
        <begin position="25"/>
        <end position="59"/>
    </location>
</feature>
<reference evidence="2 3" key="1">
    <citation type="submission" date="2016-10" db="EMBL/GenBank/DDBJ databases">
        <authorList>
            <person name="de Groot N.N."/>
        </authorList>
    </citation>
    <scope>NUCLEOTIDE SEQUENCE [LARGE SCALE GENOMIC DNA]</scope>
    <source>
        <strain evidence="2 3">DSM 43019</strain>
    </source>
</reference>
<proteinExistence type="predicted"/>
<dbReference type="Proteomes" id="UP000199645">
    <property type="component" value="Unassembled WGS sequence"/>
</dbReference>